<comment type="caution">
    <text evidence="10">The sequence shown here is derived from an EMBL/GenBank/DDBJ whole genome shotgun (WGS) entry which is preliminary data.</text>
</comment>
<keyword evidence="5" id="KW-0029">Amino-acid transport</keyword>
<evidence type="ECO:0000256" key="5">
    <source>
        <dbReference type="ARBA" id="ARBA00022970"/>
    </source>
</evidence>
<keyword evidence="11" id="KW-1185">Reference proteome</keyword>
<keyword evidence="4 9" id="KW-0812">Transmembrane</keyword>
<feature type="transmembrane region" description="Helical" evidence="9">
    <location>
        <begin position="187"/>
        <end position="211"/>
    </location>
</feature>
<feature type="transmembrane region" description="Helical" evidence="9">
    <location>
        <begin position="59"/>
        <end position="81"/>
    </location>
</feature>
<evidence type="ECO:0000256" key="6">
    <source>
        <dbReference type="ARBA" id="ARBA00022989"/>
    </source>
</evidence>
<dbReference type="AlphaFoldDB" id="A0A2N3YJA9"/>
<dbReference type="InterPro" id="IPR001851">
    <property type="entry name" value="ABC_transp_permease"/>
</dbReference>
<comment type="similarity">
    <text evidence="8">Belongs to the binding-protein-dependent transport system permease family. LivHM subfamily.</text>
</comment>
<feature type="transmembrane region" description="Helical" evidence="9">
    <location>
        <begin position="223"/>
        <end position="252"/>
    </location>
</feature>
<feature type="transmembrane region" description="Helical" evidence="9">
    <location>
        <begin position="141"/>
        <end position="166"/>
    </location>
</feature>
<gene>
    <name evidence="10" type="ORF">ATL31_1749</name>
</gene>
<keyword evidence="2" id="KW-0813">Transport</keyword>
<evidence type="ECO:0000256" key="8">
    <source>
        <dbReference type="ARBA" id="ARBA00037998"/>
    </source>
</evidence>
<sequence>MSTFVQVLLNGTGRGAIYALLALGFVVIYKSTEVINFAHGSLALFGGYIVFALKPTLGWFGAALCGVVAAAALGVLIERVLLANAKLAHQDSLAILTIGVDIIILTEVTRRLGTASAPFLGDPYQDVRVGFLGATIEGPELFALLTAVVLIGGFFVAFRFSTWGLTMRAQSENKEAAALMGIRSWRVTASAWALGGALAAIAILFIATLPVAGGAGLTAAHTIAFAAFPAAILGGLTSPGGAVVGGLVVGLAESSAAQYIDNDFAKVAVYLVMLVVLVARPSGLFGKVEQVRV</sequence>
<dbReference type="PANTHER" id="PTHR11795">
    <property type="entry name" value="BRANCHED-CHAIN AMINO ACID TRANSPORT SYSTEM PERMEASE PROTEIN LIVH"/>
    <property type="match status" value="1"/>
</dbReference>
<evidence type="ECO:0000256" key="3">
    <source>
        <dbReference type="ARBA" id="ARBA00022475"/>
    </source>
</evidence>
<evidence type="ECO:0000313" key="11">
    <source>
        <dbReference type="Proteomes" id="UP000233781"/>
    </source>
</evidence>
<dbReference type="RefSeq" id="WP_101395413.1">
    <property type="nucleotide sequence ID" value="NZ_PJNE01000001.1"/>
</dbReference>
<reference evidence="10 11" key="1">
    <citation type="submission" date="2017-12" db="EMBL/GenBank/DDBJ databases">
        <title>Sequencing the genomes of 1000 Actinobacteria strains.</title>
        <authorList>
            <person name="Klenk H.-P."/>
        </authorList>
    </citation>
    <scope>NUCLEOTIDE SEQUENCE [LARGE SCALE GENOMIC DNA]</scope>
    <source>
        <strain evidence="10 11">DSM 12806</strain>
    </source>
</reference>
<evidence type="ECO:0000256" key="4">
    <source>
        <dbReference type="ARBA" id="ARBA00022692"/>
    </source>
</evidence>
<keyword evidence="3" id="KW-1003">Cell membrane</keyword>
<organism evidence="10 11">
    <name type="scientific">Phycicoccus duodecadis</name>
    <dbReference type="NCBI Taxonomy" id="173053"/>
    <lineage>
        <taxon>Bacteria</taxon>
        <taxon>Bacillati</taxon>
        <taxon>Actinomycetota</taxon>
        <taxon>Actinomycetes</taxon>
        <taxon>Micrococcales</taxon>
        <taxon>Intrasporangiaceae</taxon>
        <taxon>Phycicoccus</taxon>
    </lineage>
</organism>
<evidence type="ECO:0000313" key="10">
    <source>
        <dbReference type="EMBL" id="PKW26920.1"/>
    </source>
</evidence>
<dbReference type="GO" id="GO:0005886">
    <property type="term" value="C:plasma membrane"/>
    <property type="evidence" value="ECO:0007669"/>
    <property type="project" value="UniProtKB-SubCell"/>
</dbReference>
<dbReference type="Pfam" id="PF02653">
    <property type="entry name" value="BPD_transp_2"/>
    <property type="match status" value="1"/>
</dbReference>
<dbReference type="InterPro" id="IPR052157">
    <property type="entry name" value="BCAA_transport_permease"/>
</dbReference>
<feature type="transmembrane region" description="Helical" evidence="9">
    <location>
        <begin position="264"/>
        <end position="283"/>
    </location>
</feature>
<protein>
    <submittedName>
        <fullName evidence="10">Amino acid/amide ABC transporter membrane protein 1 (HAAT family)</fullName>
    </submittedName>
</protein>
<dbReference type="Proteomes" id="UP000233781">
    <property type="component" value="Unassembled WGS sequence"/>
</dbReference>
<feature type="transmembrane region" description="Helical" evidence="9">
    <location>
        <begin position="34"/>
        <end position="53"/>
    </location>
</feature>
<evidence type="ECO:0000256" key="2">
    <source>
        <dbReference type="ARBA" id="ARBA00022448"/>
    </source>
</evidence>
<dbReference type="EMBL" id="PJNE01000001">
    <property type="protein sequence ID" value="PKW26920.1"/>
    <property type="molecule type" value="Genomic_DNA"/>
</dbReference>
<evidence type="ECO:0000256" key="9">
    <source>
        <dbReference type="SAM" id="Phobius"/>
    </source>
</evidence>
<accession>A0A2N3YJA9</accession>
<evidence type="ECO:0000256" key="7">
    <source>
        <dbReference type="ARBA" id="ARBA00023136"/>
    </source>
</evidence>
<proteinExistence type="inferred from homology"/>
<dbReference type="OrthoDB" id="3572933at2"/>
<keyword evidence="6 9" id="KW-1133">Transmembrane helix</keyword>
<keyword evidence="7 9" id="KW-0472">Membrane</keyword>
<comment type="subcellular location">
    <subcellularLocation>
        <location evidence="1">Cell membrane</location>
        <topology evidence="1">Multi-pass membrane protein</topology>
    </subcellularLocation>
</comment>
<dbReference type="GO" id="GO:0006865">
    <property type="term" value="P:amino acid transport"/>
    <property type="evidence" value="ECO:0007669"/>
    <property type="project" value="UniProtKB-KW"/>
</dbReference>
<name>A0A2N3YJA9_9MICO</name>
<dbReference type="PANTHER" id="PTHR11795:SF450">
    <property type="entry name" value="ABC TRANSPORTER PERMEASE PROTEIN"/>
    <property type="match status" value="1"/>
</dbReference>
<evidence type="ECO:0000256" key="1">
    <source>
        <dbReference type="ARBA" id="ARBA00004651"/>
    </source>
</evidence>
<dbReference type="GO" id="GO:0022857">
    <property type="term" value="F:transmembrane transporter activity"/>
    <property type="evidence" value="ECO:0007669"/>
    <property type="project" value="InterPro"/>
</dbReference>
<dbReference type="CDD" id="cd06582">
    <property type="entry name" value="TM_PBP1_LivH_like"/>
    <property type="match status" value="1"/>
</dbReference>
<feature type="transmembrane region" description="Helical" evidence="9">
    <location>
        <begin position="12"/>
        <end position="29"/>
    </location>
</feature>